<dbReference type="Pfam" id="PF10503">
    <property type="entry name" value="Esterase_PHB"/>
    <property type="match status" value="1"/>
</dbReference>
<keyword evidence="2" id="KW-0378">Hydrolase</keyword>
<dbReference type="GO" id="GO:0005576">
    <property type="term" value="C:extracellular region"/>
    <property type="evidence" value="ECO:0007669"/>
    <property type="project" value="InterPro"/>
</dbReference>
<geneLocation type="plasmid" evidence="5">
    <name>pPD1222</name>
</geneLocation>
<evidence type="ECO:0000256" key="2">
    <source>
        <dbReference type="ARBA" id="ARBA00022801"/>
    </source>
</evidence>
<evidence type="ECO:0000313" key="4">
    <source>
        <dbReference type="EMBL" id="ABL72678.1"/>
    </source>
</evidence>
<dbReference type="KEGG" id="pde:Pden_4615"/>
<proteinExistence type="predicted"/>
<dbReference type="ESTHER" id="pardp-a1bay4">
    <property type="family name" value="Esterase_phb"/>
</dbReference>
<dbReference type="NCBIfam" id="TIGR01840">
    <property type="entry name" value="esterase_phb"/>
    <property type="match status" value="1"/>
</dbReference>
<dbReference type="PANTHER" id="PTHR43037">
    <property type="entry name" value="UNNAMED PRODUCT-RELATED"/>
    <property type="match status" value="1"/>
</dbReference>
<feature type="region of interest" description="Disordered" evidence="3">
    <location>
        <begin position="66"/>
        <end position="102"/>
    </location>
</feature>
<dbReference type="HOGENOM" id="CLU_027551_0_3_5"/>
<dbReference type="InterPro" id="IPR010126">
    <property type="entry name" value="Esterase_phb"/>
</dbReference>
<name>A1BAY4_PARDP</name>
<protein>
    <submittedName>
        <fullName evidence="4">Esterase, PHB depolymerase family</fullName>
    </submittedName>
</protein>
<feature type="compositionally biased region" description="Basic residues" evidence="3">
    <location>
        <begin position="26"/>
        <end position="40"/>
    </location>
</feature>
<evidence type="ECO:0000313" key="5">
    <source>
        <dbReference type="Proteomes" id="UP000000361"/>
    </source>
</evidence>
<dbReference type="Gene3D" id="3.40.50.1820">
    <property type="entry name" value="alpha/beta hydrolase"/>
    <property type="match status" value="1"/>
</dbReference>
<reference evidence="5" key="1">
    <citation type="submission" date="2006-12" db="EMBL/GenBank/DDBJ databases">
        <title>Complete sequence of plasmid 1 of Paracoccus denitrificans PD1222.</title>
        <authorList>
            <person name="Copeland A."/>
            <person name="Lucas S."/>
            <person name="Lapidus A."/>
            <person name="Barry K."/>
            <person name="Detter J.C."/>
            <person name="Glavina del Rio T."/>
            <person name="Hammon N."/>
            <person name="Israni S."/>
            <person name="Dalin E."/>
            <person name="Tice H."/>
            <person name="Pitluck S."/>
            <person name="Munk A.C."/>
            <person name="Brettin T."/>
            <person name="Bruce D."/>
            <person name="Han C."/>
            <person name="Tapia R."/>
            <person name="Gilna P."/>
            <person name="Schmutz J."/>
            <person name="Larimer F."/>
            <person name="Land M."/>
            <person name="Hauser L."/>
            <person name="Kyrpides N."/>
            <person name="Lykidis A."/>
            <person name="Spiro S."/>
            <person name="Richardson D.J."/>
            <person name="Moir J.W.B."/>
            <person name="Ferguson S.J."/>
            <person name="van Spanning R.J.M."/>
            <person name="Richardson P."/>
        </authorList>
    </citation>
    <scope>NUCLEOTIDE SEQUENCE [LARGE SCALE GENOMIC DNA]</scope>
    <source>
        <strain evidence="5">Pd 1222</strain>
        <plasmid evidence="5">pPD1222</plasmid>
    </source>
</reference>
<accession>A1BAY4</accession>
<dbReference type="EMBL" id="CP000491">
    <property type="protein sequence ID" value="ABL72678.1"/>
    <property type="molecule type" value="Genomic_DNA"/>
</dbReference>
<keyword evidence="1" id="KW-0732">Signal</keyword>
<evidence type="ECO:0000256" key="3">
    <source>
        <dbReference type="SAM" id="MobiDB-lite"/>
    </source>
</evidence>
<dbReference type="SUPFAM" id="SSF53474">
    <property type="entry name" value="alpha/beta-Hydrolases"/>
    <property type="match status" value="1"/>
</dbReference>
<dbReference type="AlphaFoldDB" id="A1BAY4"/>
<keyword evidence="4" id="KW-0614">Plasmid</keyword>
<dbReference type="Proteomes" id="UP000000361">
    <property type="component" value="Chromosome 1"/>
</dbReference>
<dbReference type="InterPro" id="IPR029058">
    <property type="entry name" value="AB_hydrolase_fold"/>
</dbReference>
<organism evidence="4 5">
    <name type="scientific">Paracoccus denitrificans (strain Pd 1222)</name>
    <dbReference type="NCBI Taxonomy" id="318586"/>
    <lineage>
        <taxon>Bacteria</taxon>
        <taxon>Pseudomonadati</taxon>
        <taxon>Pseudomonadota</taxon>
        <taxon>Alphaproteobacteria</taxon>
        <taxon>Rhodobacterales</taxon>
        <taxon>Paracoccaceae</taxon>
        <taxon>Paracoccus</taxon>
    </lineage>
</organism>
<dbReference type="InterPro" id="IPR050955">
    <property type="entry name" value="Plant_Biomass_Hydrol_Est"/>
</dbReference>
<keyword evidence="5" id="KW-1185">Reference proteome</keyword>
<feature type="region of interest" description="Disordered" evidence="3">
    <location>
        <begin position="1"/>
        <end position="46"/>
    </location>
</feature>
<gene>
    <name evidence="4" type="ordered locus">Pden_4615</name>
</gene>
<dbReference type="eggNOG" id="COG3509">
    <property type="taxonomic scope" value="Bacteria"/>
</dbReference>
<evidence type="ECO:0000256" key="1">
    <source>
        <dbReference type="ARBA" id="ARBA00022729"/>
    </source>
</evidence>
<dbReference type="EnsemblBacteria" id="ABL72678">
    <property type="protein sequence ID" value="ABL72678"/>
    <property type="gene ID" value="Pden_4615"/>
</dbReference>
<dbReference type="PANTHER" id="PTHR43037:SF1">
    <property type="entry name" value="BLL1128 PROTEIN"/>
    <property type="match status" value="1"/>
</dbReference>
<dbReference type="GO" id="GO:0016787">
    <property type="term" value="F:hydrolase activity"/>
    <property type="evidence" value="ECO:0007669"/>
    <property type="project" value="UniProtKB-KW"/>
</dbReference>
<sequence>MVRRGEPGHRKRVPRSAVPGHMTSTPKRRRHGTGRRRTRKASSTLTRGLKLAMRLASMASTALSAMTPKVAKPSRTPTKPAKRAGRVQGKARQGSSFRAGTHDCDHGSRRYKLFTPGLAADAKPPPLLVMLHGCGQTPDDFAKGTRMNALAGEFGFIVVYPAQPRDAHPNRCWNWFSRDDQARGSGEPALLASLTRHIVDRHGADPGRVYVAGLSAGASAALILAGAYPEIFAAVGAHSGLPAGAAQDQASALLAMQRGNPGRRLEHPMPTIIFHGSRDHVVHPRNGRLAAIRAREPYASLRATEFAGQIPNGHRYVRTVHRIGSGRPLVEHSGAASSNFAANSIPARVTFRLDMVSPC</sequence>